<evidence type="ECO:0000313" key="3">
    <source>
        <dbReference type="EMBL" id="MFD1747133.1"/>
    </source>
</evidence>
<dbReference type="InterPro" id="IPR010359">
    <property type="entry name" value="IrrE_HExxH"/>
</dbReference>
<comment type="caution">
    <text evidence="3">The sequence shown here is derived from an EMBL/GenBank/DDBJ whole genome shotgun (WGS) entry which is preliminary data.</text>
</comment>
<evidence type="ECO:0000259" key="2">
    <source>
        <dbReference type="Pfam" id="PF09856"/>
    </source>
</evidence>
<accession>A0ABW4M909</accession>
<dbReference type="Pfam" id="PF09856">
    <property type="entry name" value="ScfRs"/>
    <property type="match status" value="1"/>
</dbReference>
<feature type="domain" description="Short-chain fatty acyl coenzyme A regulators C-terminal" evidence="2">
    <location>
        <begin position="86"/>
        <end position="219"/>
    </location>
</feature>
<evidence type="ECO:0000313" key="4">
    <source>
        <dbReference type="Proteomes" id="UP001597322"/>
    </source>
</evidence>
<organism evidence="3 4">
    <name type="scientific">Rhizobium helianthi</name>
    <dbReference type="NCBI Taxonomy" id="1132695"/>
    <lineage>
        <taxon>Bacteria</taxon>
        <taxon>Pseudomonadati</taxon>
        <taxon>Pseudomonadota</taxon>
        <taxon>Alphaproteobacteria</taxon>
        <taxon>Hyphomicrobiales</taxon>
        <taxon>Rhizobiaceae</taxon>
        <taxon>Rhizobium/Agrobacterium group</taxon>
        <taxon>Rhizobium</taxon>
    </lineage>
</organism>
<sequence>MKSALALVLARIEAQEIIEEQLSRGGFTRDNLSLGKAALEAYFSETLMMPYGHFSNAFDRRQYDVEALARQFKTSFEQCAKRLTSLRKPGQERIPFSLVKIDKAGKIVATVNPGVFRLPRQDGTCALWNIHDVIHSPGNVLTQWLELDSQLQLLSIASAITSGGGAFGAPRYTHAIALLCDSKYARKTVYGADRFQDHELTPVGLCCRQCQRYACAVRA</sequence>
<dbReference type="InterPro" id="IPR018653">
    <property type="entry name" value="ScfR_C"/>
</dbReference>
<gene>
    <name evidence="3" type="ORF">ACFSE1_16805</name>
</gene>
<reference evidence="4" key="1">
    <citation type="journal article" date="2019" name="Int. J. Syst. Evol. Microbiol.">
        <title>The Global Catalogue of Microorganisms (GCM) 10K type strain sequencing project: providing services to taxonomists for standard genome sequencing and annotation.</title>
        <authorList>
            <consortium name="The Broad Institute Genomics Platform"/>
            <consortium name="The Broad Institute Genome Sequencing Center for Infectious Disease"/>
            <person name="Wu L."/>
            <person name="Ma J."/>
        </authorList>
    </citation>
    <scope>NUCLEOTIDE SEQUENCE [LARGE SCALE GENOMIC DNA]</scope>
    <source>
        <strain evidence="4">CG52</strain>
    </source>
</reference>
<dbReference type="RefSeq" id="WP_377403836.1">
    <property type="nucleotide sequence ID" value="NZ_JBHUEQ010000031.1"/>
</dbReference>
<evidence type="ECO:0000259" key="1">
    <source>
        <dbReference type="Pfam" id="PF06114"/>
    </source>
</evidence>
<dbReference type="Pfam" id="PF06114">
    <property type="entry name" value="Peptidase_M78"/>
    <property type="match status" value="1"/>
</dbReference>
<proteinExistence type="predicted"/>
<dbReference type="EMBL" id="JBHUEQ010000031">
    <property type="protein sequence ID" value="MFD1747133.1"/>
    <property type="molecule type" value="Genomic_DNA"/>
</dbReference>
<name>A0ABW4M909_9HYPH</name>
<dbReference type="Proteomes" id="UP001597322">
    <property type="component" value="Unassembled WGS sequence"/>
</dbReference>
<keyword evidence="4" id="KW-1185">Reference proteome</keyword>
<feature type="domain" description="IrrE N-terminal-like" evidence="1">
    <location>
        <begin position="42"/>
        <end position="84"/>
    </location>
</feature>
<protein>
    <submittedName>
        <fullName evidence="3">Short-chain fatty acyl-CoA regulator family protein</fullName>
    </submittedName>
</protein>